<dbReference type="GO" id="GO:0008108">
    <property type="term" value="F:UDP-glucose:hexose-1-phosphate uridylyltransferase activity"/>
    <property type="evidence" value="ECO:0007669"/>
    <property type="project" value="InterPro"/>
</dbReference>
<evidence type="ECO:0000259" key="9">
    <source>
        <dbReference type="Pfam" id="PF01087"/>
    </source>
</evidence>
<keyword evidence="6" id="KW-0119">Carbohydrate metabolism</keyword>
<dbReference type="InterPro" id="IPR005849">
    <property type="entry name" value="GalP_Utransf_N"/>
</dbReference>
<dbReference type="RefSeq" id="WP_188603172.1">
    <property type="nucleotide sequence ID" value="NZ_AP026830.1"/>
</dbReference>
<evidence type="ECO:0000256" key="8">
    <source>
        <dbReference type="PIRSR" id="PIRSR000808-3"/>
    </source>
</evidence>
<dbReference type="Proteomes" id="UP001060771">
    <property type="component" value="Chromosome"/>
</dbReference>
<keyword evidence="2" id="KW-0808">Transferase</keyword>
<keyword evidence="4 8" id="KW-0479">Metal-binding</keyword>
<evidence type="ECO:0000256" key="6">
    <source>
        <dbReference type="ARBA" id="ARBA00023277"/>
    </source>
</evidence>
<dbReference type="Pfam" id="PF01087">
    <property type="entry name" value="GalP_UDP_transf"/>
    <property type="match status" value="1"/>
</dbReference>
<dbReference type="InterPro" id="IPR005850">
    <property type="entry name" value="GalP_Utransf_C"/>
</dbReference>
<evidence type="ECO:0000256" key="7">
    <source>
        <dbReference type="PIRSR" id="PIRSR000808-1"/>
    </source>
</evidence>
<dbReference type="GO" id="GO:0005737">
    <property type="term" value="C:cytoplasm"/>
    <property type="evidence" value="ECO:0007669"/>
    <property type="project" value="TreeGrafter"/>
</dbReference>
<reference evidence="14" key="3">
    <citation type="submission" date="2022-09" db="EMBL/GenBank/DDBJ databases">
        <title>Complete genome sequence of Vulcanisaeta souniana.</title>
        <authorList>
            <person name="Kato S."/>
            <person name="Itoh T."/>
            <person name="Ohkuma M."/>
        </authorList>
    </citation>
    <scope>NUCLEOTIDE SEQUENCE [LARGE SCALE GENOMIC DNA]</scope>
    <source>
        <strain evidence="14">JCM 11219</strain>
    </source>
</reference>
<dbReference type="Proteomes" id="UP000657075">
    <property type="component" value="Unassembled WGS sequence"/>
</dbReference>
<feature type="active site" description="Tele-UMP-histidine intermediate" evidence="7">
    <location>
        <position position="146"/>
    </location>
</feature>
<evidence type="ECO:0000256" key="5">
    <source>
        <dbReference type="ARBA" id="ARBA00022833"/>
    </source>
</evidence>
<reference evidence="12" key="1">
    <citation type="journal article" date="2014" name="Int. J. Syst. Evol. Microbiol.">
        <title>Complete genome sequence of Corynebacterium casei LMG S-19264T (=DSM 44701T), isolated from a smear-ripened cheese.</title>
        <authorList>
            <consortium name="US DOE Joint Genome Institute (JGI-PGF)"/>
            <person name="Walter F."/>
            <person name="Albersmeier A."/>
            <person name="Kalinowski J."/>
            <person name="Ruckert C."/>
        </authorList>
    </citation>
    <scope>NUCLEOTIDE SEQUENCE</scope>
    <source>
        <strain evidence="12">JCM 11219</strain>
    </source>
</reference>
<evidence type="ECO:0000256" key="1">
    <source>
        <dbReference type="ARBA" id="ARBA00010951"/>
    </source>
</evidence>
<dbReference type="PIRSF" id="PIRSF000808">
    <property type="entry name" value="GalT"/>
    <property type="match status" value="1"/>
</dbReference>
<evidence type="ECO:0000313" key="14">
    <source>
        <dbReference type="Proteomes" id="UP001060771"/>
    </source>
</evidence>
<dbReference type="AlphaFoldDB" id="A0A830E2U2"/>
<feature type="binding site" evidence="8">
    <location>
        <position position="92"/>
    </location>
    <ligand>
        <name>Zn(2+)</name>
        <dbReference type="ChEBI" id="CHEBI:29105"/>
    </ligand>
</feature>
<dbReference type="UniPathway" id="UPA00214"/>
<feature type="domain" description="Galactose-1-phosphate uridyl transferase C-terminal" evidence="10">
    <location>
        <begin position="163"/>
        <end position="319"/>
    </location>
</feature>
<proteinExistence type="inferred from homology"/>
<reference evidence="11" key="4">
    <citation type="journal article" date="2023" name="Microbiol. Resour. Announc.">
        <title>Complete Genome Sequence of Vulcanisaeta souniana Strain IC-059, a Hyperthermophilic Archaeon Isolated from Hot Spring Water in Japan.</title>
        <authorList>
            <person name="Kato S."/>
            <person name="Itoh T."/>
            <person name="Wu L."/>
            <person name="Ma J."/>
            <person name="Ohkuma M."/>
        </authorList>
    </citation>
    <scope>NUCLEOTIDE SEQUENCE</scope>
    <source>
        <strain evidence="11">JCM 11219</strain>
    </source>
</reference>
<dbReference type="PANTHER" id="PTHR11943">
    <property type="entry name" value="GALACTOSE-1-PHOSPHATE URIDYLYLTRANSFERASE"/>
    <property type="match status" value="1"/>
</dbReference>
<organism evidence="12 13">
    <name type="scientific">Vulcanisaeta souniana JCM 11219</name>
    <dbReference type="NCBI Taxonomy" id="1293586"/>
    <lineage>
        <taxon>Archaea</taxon>
        <taxon>Thermoproteota</taxon>
        <taxon>Thermoprotei</taxon>
        <taxon>Thermoproteales</taxon>
        <taxon>Thermoproteaceae</taxon>
        <taxon>Vulcanisaeta</taxon>
    </lineage>
</organism>
<evidence type="ECO:0000256" key="4">
    <source>
        <dbReference type="ARBA" id="ARBA00022723"/>
    </source>
</evidence>
<keyword evidence="14" id="KW-1185">Reference proteome</keyword>
<evidence type="ECO:0000259" key="10">
    <source>
        <dbReference type="Pfam" id="PF02744"/>
    </source>
</evidence>
<dbReference type="EMBL" id="BMNM01000004">
    <property type="protein sequence ID" value="GGI77219.1"/>
    <property type="molecule type" value="Genomic_DNA"/>
</dbReference>
<dbReference type="OrthoDB" id="7650at2157"/>
<dbReference type="InterPro" id="IPR036265">
    <property type="entry name" value="HIT-like_sf"/>
</dbReference>
<dbReference type="GO" id="GO:0033499">
    <property type="term" value="P:galactose catabolic process via UDP-galactose, Leloir pathway"/>
    <property type="evidence" value="ECO:0007669"/>
    <property type="project" value="TreeGrafter"/>
</dbReference>
<feature type="binding site" evidence="8">
    <location>
        <position position="144"/>
    </location>
    <ligand>
        <name>Zn(2+)</name>
        <dbReference type="ChEBI" id="CHEBI:29105"/>
    </ligand>
</feature>
<dbReference type="NCBIfam" id="TIGR00209">
    <property type="entry name" value="galT_1"/>
    <property type="match status" value="1"/>
</dbReference>
<evidence type="ECO:0000313" key="11">
    <source>
        <dbReference type="EMBL" id="BDR93449.1"/>
    </source>
</evidence>
<dbReference type="SUPFAM" id="SSF54197">
    <property type="entry name" value="HIT-like"/>
    <property type="match status" value="2"/>
</dbReference>
<dbReference type="EMBL" id="AP026830">
    <property type="protein sequence ID" value="BDR93449.1"/>
    <property type="molecule type" value="Genomic_DNA"/>
</dbReference>
<dbReference type="GO" id="GO:0008270">
    <property type="term" value="F:zinc ion binding"/>
    <property type="evidence" value="ECO:0007669"/>
    <property type="project" value="InterPro"/>
</dbReference>
<name>A0A830E2U2_9CREN</name>
<protein>
    <submittedName>
        <fullName evidence="12">Galactose-1-phosphate uridylyltransferase</fullName>
    </submittedName>
</protein>
<evidence type="ECO:0000256" key="2">
    <source>
        <dbReference type="ARBA" id="ARBA00022679"/>
    </source>
</evidence>
<accession>A0A830E2U2</accession>
<comment type="similarity">
    <text evidence="1">Belongs to the galactose-1-phosphate uridylyltransferase type 1 family.</text>
</comment>
<dbReference type="InterPro" id="IPR001937">
    <property type="entry name" value="GalP_UDPtransf1"/>
</dbReference>
<evidence type="ECO:0000313" key="13">
    <source>
        <dbReference type="Proteomes" id="UP000657075"/>
    </source>
</evidence>
<reference evidence="12" key="2">
    <citation type="submission" date="2020-09" db="EMBL/GenBank/DDBJ databases">
        <authorList>
            <person name="Sun Q."/>
            <person name="Ohkuma M."/>
        </authorList>
    </citation>
    <scope>NUCLEOTIDE SEQUENCE</scope>
    <source>
        <strain evidence="12">JCM 11219</strain>
    </source>
</reference>
<dbReference type="PANTHER" id="PTHR11943:SF1">
    <property type="entry name" value="GALACTOSE-1-PHOSPHATE URIDYLYLTRANSFERASE"/>
    <property type="match status" value="1"/>
</dbReference>
<comment type="cofactor">
    <cofactor evidence="8">
        <name>Zn(2+)</name>
        <dbReference type="ChEBI" id="CHEBI:29105"/>
    </cofactor>
    <text evidence="8">Binds 1 zinc ion per subunit.</text>
</comment>
<evidence type="ECO:0000256" key="3">
    <source>
        <dbReference type="ARBA" id="ARBA00022695"/>
    </source>
</evidence>
<sequence>MGSRPTMELRWDPTLREWVLVSNIRRFRPWQPSNYCPFCPGNPETGHGWRALILENRYPMLMEEAPEPGNHWFYRTGKSVGRCYVVVETPEHNIDDISNLPIDQIEYILKMIINKVREESSKEYAQYFLWFRNKGREIGVSLTHPHSQIYVLPFTPSRVERELESSREYLNKHGKCLFCDIISAELKDGIRVIHSNDHWVSFMPFYSHWPFEVHVYPRRHVQLMTELTDEEIRGLAEALKVSLCGLNHVFSKKTMPYIMVLHQAPLRGSYPHYHLHIEVYGVLRDEDKIKYAAGMETGGGNFTYDSVPEENAERLRDSVLKNCTYKA</sequence>
<dbReference type="Pfam" id="PF02744">
    <property type="entry name" value="GalP_UDP_tr_C"/>
    <property type="match status" value="1"/>
</dbReference>
<feature type="domain" description="Galactose-1-phosphate uridyl transferase N-terminal" evidence="9">
    <location>
        <begin position="10"/>
        <end position="156"/>
    </location>
</feature>
<dbReference type="GeneID" id="76208080"/>
<keyword evidence="3 12" id="KW-0548">Nucleotidyltransferase</keyword>
<evidence type="ECO:0000313" key="12">
    <source>
        <dbReference type="EMBL" id="GGI77219.1"/>
    </source>
</evidence>
<dbReference type="Gene3D" id="3.30.428.10">
    <property type="entry name" value="HIT-like"/>
    <property type="match status" value="2"/>
</dbReference>
<gene>
    <name evidence="12" type="ORF">GCM10007112_12520</name>
    <name evidence="11" type="ORF">Vsou_25420</name>
</gene>
<keyword evidence="5 8" id="KW-0862">Zinc</keyword>
<feature type="binding site" evidence="8">
    <location>
        <position position="39"/>
    </location>
    <ligand>
        <name>Zn(2+)</name>
        <dbReference type="ChEBI" id="CHEBI:29105"/>
    </ligand>
</feature>
<feature type="binding site" evidence="8">
    <location>
        <position position="36"/>
    </location>
    <ligand>
        <name>Zn(2+)</name>
        <dbReference type="ChEBI" id="CHEBI:29105"/>
    </ligand>
</feature>